<comment type="subcellular location">
    <subcellularLocation>
        <location evidence="1">Membrane</location>
        <topology evidence="1">Multi-pass membrane protein</topology>
    </subcellularLocation>
</comment>
<dbReference type="GO" id="GO:0016020">
    <property type="term" value="C:membrane"/>
    <property type="evidence" value="ECO:0007669"/>
    <property type="project" value="UniProtKB-SubCell"/>
</dbReference>
<evidence type="ECO:0000256" key="1">
    <source>
        <dbReference type="ARBA" id="ARBA00004141"/>
    </source>
</evidence>
<evidence type="ECO:0000313" key="10">
    <source>
        <dbReference type="Proteomes" id="UP000310039"/>
    </source>
</evidence>
<dbReference type="PANTHER" id="PTHR14207">
    <property type="entry name" value="STEROL ISOMERASE"/>
    <property type="match status" value="1"/>
</dbReference>
<dbReference type="PANTHER" id="PTHR14207:SF1">
    <property type="entry name" value="EMOPAMIL-BINDING PROTEIN-LIKE"/>
    <property type="match status" value="1"/>
</dbReference>
<accession>A0A4S9X2N8</accession>
<dbReference type="AlphaFoldDB" id="A0A4S9X2N8"/>
<gene>
    <name evidence="9" type="ORF">D6C84_09818</name>
</gene>
<evidence type="ECO:0000259" key="8">
    <source>
        <dbReference type="PROSITE" id="PS51751"/>
    </source>
</evidence>
<reference evidence="9 10" key="1">
    <citation type="submission" date="2018-10" db="EMBL/GenBank/DDBJ databases">
        <title>Fifty Aureobasidium pullulans genomes reveal a recombining polyextremotolerant generalist.</title>
        <authorList>
            <person name="Gostincar C."/>
            <person name="Turk M."/>
            <person name="Zajc J."/>
            <person name="Gunde-Cimerman N."/>
        </authorList>
    </citation>
    <scope>NUCLEOTIDE SEQUENCE [LARGE SCALE GENOMIC DNA]</scope>
    <source>
        <strain evidence="9 10">EXF-3403</strain>
    </source>
</reference>
<comment type="similarity">
    <text evidence="2">Belongs to the EBP family.</text>
</comment>
<evidence type="ECO:0000256" key="6">
    <source>
        <dbReference type="PROSITE-ProRule" id="PRU01087"/>
    </source>
</evidence>
<dbReference type="Pfam" id="PF05241">
    <property type="entry name" value="EBP"/>
    <property type="match status" value="1"/>
</dbReference>
<dbReference type="EMBL" id="QZBT01000268">
    <property type="protein sequence ID" value="THZ72988.1"/>
    <property type="molecule type" value="Genomic_DNA"/>
</dbReference>
<protein>
    <submittedName>
        <fullName evidence="9">Emopamil-binding protein</fullName>
    </submittedName>
</protein>
<feature type="domain" description="EXPERA" evidence="8">
    <location>
        <begin position="45"/>
        <end position="216"/>
    </location>
</feature>
<keyword evidence="5 6" id="KW-0472">Membrane</keyword>
<dbReference type="InterPro" id="IPR033118">
    <property type="entry name" value="EXPERA"/>
</dbReference>
<dbReference type="GO" id="GO:0016125">
    <property type="term" value="P:sterol metabolic process"/>
    <property type="evidence" value="ECO:0007669"/>
    <property type="project" value="InterPro"/>
</dbReference>
<name>A0A4S9X2N8_AURPU</name>
<feature type="transmembrane region" description="Helical" evidence="7">
    <location>
        <begin position="134"/>
        <end position="152"/>
    </location>
</feature>
<evidence type="ECO:0000256" key="2">
    <source>
        <dbReference type="ARBA" id="ARBA00008337"/>
    </source>
</evidence>
<feature type="transmembrane region" description="Helical" evidence="7">
    <location>
        <begin position="198"/>
        <end position="217"/>
    </location>
</feature>
<dbReference type="PROSITE" id="PS51751">
    <property type="entry name" value="EXPERA"/>
    <property type="match status" value="1"/>
</dbReference>
<comment type="caution">
    <text evidence="9">The sequence shown here is derived from an EMBL/GenBank/DDBJ whole genome shotgun (WGS) entry which is preliminary data.</text>
</comment>
<keyword evidence="4 6" id="KW-1133">Transmembrane helix</keyword>
<feature type="transmembrane region" description="Helical" evidence="7">
    <location>
        <begin position="20"/>
        <end position="38"/>
    </location>
</feature>
<dbReference type="InterPro" id="IPR007905">
    <property type="entry name" value="EBP"/>
</dbReference>
<sequence>MSSTPVPTGLVIDQTTVLSLLSTLAILAAAYITSLYALPLHATSKTRFLFIWHAFDALIHFILEGTFLYNCFFSYGSTLLTDPLLPSHVHFLNLPGRYYGAAYGSSWHSALWREYAKADARWAGTDLTVVSLELLTVFVGGPLAVWCCVQMVRGKWGGAWFWMCVLAVGELYGGFMTFVPEWLSGSPNLVTSNWMYKWVYLFFFNTLWVWIPLWILYQGYAVFTSAVDSAGSGLGKLKRG</sequence>
<evidence type="ECO:0000256" key="5">
    <source>
        <dbReference type="ARBA" id="ARBA00023136"/>
    </source>
</evidence>
<evidence type="ECO:0000256" key="3">
    <source>
        <dbReference type="ARBA" id="ARBA00022692"/>
    </source>
</evidence>
<evidence type="ECO:0000256" key="7">
    <source>
        <dbReference type="SAM" id="Phobius"/>
    </source>
</evidence>
<evidence type="ECO:0000313" key="9">
    <source>
        <dbReference type="EMBL" id="THZ72988.1"/>
    </source>
</evidence>
<proteinExistence type="inferred from homology"/>
<keyword evidence="3 6" id="KW-0812">Transmembrane</keyword>
<organism evidence="9 10">
    <name type="scientific">Aureobasidium pullulans</name>
    <name type="common">Black yeast</name>
    <name type="synonym">Pullularia pullulans</name>
    <dbReference type="NCBI Taxonomy" id="5580"/>
    <lineage>
        <taxon>Eukaryota</taxon>
        <taxon>Fungi</taxon>
        <taxon>Dikarya</taxon>
        <taxon>Ascomycota</taxon>
        <taxon>Pezizomycotina</taxon>
        <taxon>Dothideomycetes</taxon>
        <taxon>Dothideomycetidae</taxon>
        <taxon>Dothideales</taxon>
        <taxon>Saccotheciaceae</taxon>
        <taxon>Aureobasidium</taxon>
    </lineage>
</organism>
<feature type="transmembrane region" description="Helical" evidence="7">
    <location>
        <begin position="159"/>
        <end position="178"/>
    </location>
</feature>
<dbReference type="GO" id="GO:0047750">
    <property type="term" value="F:cholestenol delta-isomerase activity"/>
    <property type="evidence" value="ECO:0007669"/>
    <property type="project" value="InterPro"/>
</dbReference>
<feature type="transmembrane region" description="Helical" evidence="7">
    <location>
        <begin position="50"/>
        <end position="75"/>
    </location>
</feature>
<dbReference type="GO" id="GO:0005783">
    <property type="term" value="C:endoplasmic reticulum"/>
    <property type="evidence" value="ECO:0007669"/>
    <property type="project" value="TreeGrafter"/>
</dbReference>
<dbReference type="Proteomes" id="UP000310039">
    <property type="component" value="Unassembled WGS sequence"/>
</dbReference>
<evidence type="ECO:0000256" key="4">
    <source>
        <dbReference type="ARBA" id="ARBA00022989"/>
    </source>
</evidence>